<protein>
    <submittedName>
        <fullName evidence="11">TonB-dependent receptor</fullName>
    </submittedName>
</protein>
<comment type="caution">
    <text evidence="11">The sequence shown here is derived from an EMBL/GenBank/DDBJ whole genome shotgun (WGS) entry which is preliminary data.</text>
</comment>
<dbReference type="SUPFAM" id="SSF56935">
    <property type="entry name" value="Porins"/>
    <property type="match status" value="1"/>
</dbReference>
<keyword evidence="6 8" id="KW-0472">Membrane</keyword>
<dbReference type="SUPFAM" id="SSF49464">
    <property type="entry name" value="Carboxypeptidase regulatory domain-like"/>
    <property type="match status" value="1"/>
</dbReference>
<keyword evidence="12" id="KW-1185">Reference proteome</keyword>
<dbReference type="Pfam" id="PF00593">
    <property type="entry name" value="TonB_dep_Rec_b-barrel"/>
    <property type="match status" value="1"/>
</dbReference>
<dbReference type="Gene3D" id="2.170.130.10">
    <property type="entry name" value="TonB-dependent receptor, plug domain"/>
    <property type="match status" value="1"/>
</dbReference>
<comment type="similarity">
    <text evidence="8">Belongs to the TonB-dependent receptor family.</text>
</comment>
<dbReference type="GO" id="GO:0009279">
    <property type="term" value="C:cell outer membrane"/>
    <property type="evidence" value="ECO:0007669"/>
    <property type="project" value="UniProtKB-SubCell"/>
</dbReference>
<dbReference type="PANTHER" id="PTHR30069">
    <property type="entry name" value="TONB-DEPENDENT OUTER MEMBRANE RECEPTOR"/>
    <property type="match status" value="1"/>
</dbReference>
<dbReference type="PANTHER" id="PTHR30069:SF40">
    <property type="entry name" value="TONB-DEPENDENT RECEPTOR NMB0964-RELATED"/>
    <property type="match status" value="1"/>
</dbReference>
<feature type="domain" description="TonB-dependent receptor plug" evidence="10">
    <location>
        <begin position="133"/>
        <end position="233"/>
    </location>
</feature>
<dbReference type="STRING" id="1122973.GCA_000379925_01318"/>
<dbReference type="Proteomes" id="UP000297225">
    <property type="component" value="Unassembled WGS sequence"/>
</dbReference>
<gene>
    <name evidence="11" type="ORF">E4P47_00825</name>
</gene>
<dbReference type="GO" id="GO:0015344">
    <property type="term" value="F:siderophore uptake transmembrane transporter activity"/>
    <property type="evidence" value="ECO:0007669"/>
    <property type="project" value="TreeGrafter"/>
</dbReference>
<dbReference type="InterPro" id="IPR000531">
    <property type="entry name" value="Beta-barrel_TonB"/>
</dbReference>
<evidence type="ECO:0000313" key="12">
    <source>
        <dbReference type="Proteomes" id="UP000297225"/>
    </source>
</evidence>
<dbReference type="InterPro" id="IPR008969">
    <property type="entry name" value="CarboxyPept-like_regulatory"/>
</dbReference>
<keyword evidence="3" id="KW-1134">Transmembrane beta strand</keyword>
<evidence type="ECO:0000259" key="10">
    <source>
        <dbReference type="Pfam" id="PF07715"/>
    </source>
</evidence>
<dbReference type="Pfam" id="PF07715">
    <property type="entry name" value="Plug"/>
    <property type="match status" value="1"/>
</dbReference>
<evidence type="ECO:0000256" key="2">
    <source>
        <dbReference type="ARBA" id="ARBA00022448"/>
    </source>
</evidence>
<dbReference type="InterPro" id="IPR036942">
    <property type="entry name" value="Beta-barrel_TonB_sf"/>
</dbReference>
<dbReference type="GO" id="GO:0044718">
    <property type="term" value="P:siderophore transmembrane transport"/>
    <property type="evidence" value="ECO:0007669"/>
    <property type="project" value="TreeGrafter"/>
</dbReference>
<keyword evidence="2" id="KW-0813">Transport</keyword>
<keyword evidence="7" id="KW-0998">Cell outer membrane</keyword>
<dbReference type="EMBL" id="SPNC01000006">
    <property type="protein sequence ID" value="TFH97168.1"/>
    <property type="molecule type" value="Genomic_DNA"/>
</dbReference>
<dbReference type="AlphaFoldDB" id="A0A4Y8WS54"/>
<keyword evidence="5 8" id="KW-0798">TonB box</keyword>
<evidence type="ECO:0000256" key="7">
    <source>
        <dbReference type="ARBA" id="ARBA00023237"/>
    </source>
</evidence>
<evidence type="ECO:0000256" key="5">
    <source>
        <dbReference type="ARBA" id="ARBA00023077"/>
    </source>
</evidence>
<organism evidence="11 12">
    <name type="scientific">Porphyromonas levii</name>
    <dbReference type="NCBI Taxonomy" id="28114"/>
    <lineage>
        <taxon>Bacteria</taxon>
        <taxon>Pseudomonadati</taxon>
        <taxon>Bacteroidota</taxon>
        <taxon>Bacteroidia</taxon>
        <taxon>Bacteroidales</taxon>
        <taxon>Porphyromonadaceae</taxon>
        <taxon>Porphyromonas</taxon>
    </lineage>
</organism>
<evidence type="ECO:0000256" key="6">
    <source>
        <dbReference type="ARBA" id="ARBA00023136"/>
    </source>
</evidence>
<dbReference type="OrthoDB" id="9795928at2"/>
<evidence type="ECO:0000313" key="11">
    <source>
        <dbReference type="EMBL" id="TFH97168.1"/>
    </source>
</evidence>
<dbReference type="InterPro" id="IPR012910">
    <property type="entry name" value="Plug_dom"/>
</dbReference>
<keyword evidence="4" id="KW-0812">Transmembrane</keyword>
<evidence type="ECO:0000256" key="3">
    <source>
        <dbReference type="ARBA" id="ARBA00022452"/>
    </source>
</evidence>
<sequence length="792" mass="89415">MFTFMIRHLKRSIHLLFFLCFALSWLAPQSALAQKSSKVRVQVVEQDTGYPIPGVVIKCEKSGFVTDADGYCSIPTSSSSKITLSLKSLGYKEIKSHTYQYRAGKTLVIKMVASVELLKEVTVVSERRHTTNQQHSVKISKKDIEKAPSLTLAKLLETVPGVSSISSGSNISKPVIQGMHGSRILLMNNGVRLESQTWGDDHAPEIDHTGASLIEVVKGAEAIRYGYGAEGGVVLFNQAPLPYGHQKLYVGGKLNTGFESNGKGYDMAGSLNLGYKEWGLRLHGMYKRTGDYSTAEYILNNTGIQNLSFSGTAGYENKWLTATVYASLYFLRSGIYYASKISDVNQLLERFKAGRPEEDSFKPFSYRIEPPLQQVQHFTVKGDIEARIHPRHTLQLKLSYQDNLREEYENRKIAAYSWLPVQDLRLITYNGDLSWDGRWNFWGMNTQAGISGMYQYNLNYPGTKQPAFIPNYAAMTVGTFFLNKVTIGNLQASIGARYDLRAMHVDGYKSLTNFEYFNDFMVHQNVTGTLAAHYQITNNIDVRGNIGLAWRPPSINELYAAGLNHGIYWVVGNPNLTSEVGYKSILAGRYHNDWLSVEPSIFYQRINNYIYDNIGEGKDRFHNHPSGKYPKFIFTQDDAQFLGGDLTVVVAPLAGLSFTAKGEWINARNLTTNAWLPFMPSDRYSLEANYSFDFGKGEQKKWHAGISLDGKYVTKQHRFDPEKDLVPDSPPAYALLNAQAELKYDLPNARYIQFMLMGDNIFNTLYKEYTDRFRYYAHARGAQISLRTIISF</sequence>
<evidence type="ECO:0000256" key="8">
    <source>
        <dbReference type="RuleBase" id="RU003357"/>
    </source>
</evidence>
<evidence type="ECO:0000256" key="4">
    <source>
        <dbReference type="ARBA" id="ARBA00022692"/>
    </source>
</evidence>
<feature type="domain" description="TonB-dependent receptor-like beta-barrel" evidence="9">
    <location>
        <begin position="392"/>
        <end position="760"/>
    </location>
</feature>
<reference evidence="11 12" key="1">
    <citation type="submission" date="2019-03" db="EMBL/GenBank/DDBJ databases">
        <title>Porphyromonas levii Isolated from the Uterus of Dairy Cows.</title>
        <authorList>
            <person name="Francis A.M."/>
        </authorList>
    </citation>
    <scope>NUCLEOTIDE SEQUENCE [LARGE SCALE GENOMIC DNA]</scope>
    <source>
        <strain evidence="11 12">AF5678</strain>
    </source>
</reference>
<evidence type="ECO:0000259" key="9">
    <source>
        <dbReference type="Pfam" id="PF00593"/>
    </source>
</evidence>
<name>A0A4Y8WS54_9PORP</name>
<comment type="subcellular location">
    <subcellularLocation>
        <location evidence="1">Cell outer membrane</location>
        <topology evidence="1">Multi-pass membrane protein</topology>
    </subcellularLocation>
</comment>
<dbReference type="Gene3D" id="2.40.170.20">
    <property type="entry name" value="TonB-dependent receptor, beta-barrel domain"/>
    <property type="match status" value="1"/>
</dbReference>
<proteinExistence type="inferred from homology"/>
<keyword evidence="11" id="KW-0675">Receptor</keyword>
<accession>A0A4Y8WS54</accession>
<dbReference type="InterPro" id="IPR037066">
    <property type="entry name" value="Plug_dom_sf"/>
</dbReference>
<evidence type="ECO:0000256" key="1">
    <source>
        <dbReference type="ARBA" id="ARBA00004571"/>
    </source>
</evidence>
<dbReference type="InterPro" id="IPR039426">
    <property type="entry name" value="TonB-dep_rcpt-like"/>
</dbReference>